<dbReference type="EMBL" id="FXTY01000011">
    <property type="protein sequence ID" value="SMP35176.1"/>
    <property type="molecule type" value="Genomic_DNA"/>
</dbReference>
<feature type="chain" id="PRO_5045188197" evidence="2">
    <location>
        <begin position="23"/>
        <end position="178"/>
    </location>
</feature>
<feature type="repeat" description="TPR" evidence="1">
    <location>
        <begin position="92"/>
        <end position="125"/>
    </location>
</feature>
<feature type="signal peptide" evidence="2">
    <location>
        <begin position="1"/>
        <end position="22"/>
    </location>
</feature>
<dbReference type="Gene3D" id="1.25.40.10">
    <property type="entry name" value="Tetratricopeptide repeat domain"/>
    <property type="match status" value="1"/>
</dbReference>
<evidence type="ECO:0000256" key="2">
    <source>
        <dbReference type="SAM" id="SignalP"/>
    </source>
</evidence>
<dbReference type="SUPFAM" id="SSF48452">
    <property type="entry name" value="TPR-like"/>
    <property type="match status" value="1"/>
</dbReference>
<dbReference type="Pfam" id="PF14559">
    <property type="entry name" value="TPR_19"/>
    <property type="match status" value="1"/>
</dbReference>
<evidence type="ECO:0000313" key="4">
    <source>
        <dbReference type="Proteomes" id="UP001157961"/>
    </source>
</evidence>
<keyword evidence="4" id="KW-1185">Reference proteome</keyword>
<dbReference type="InterPro" id="IPR011990">
    <property type="entry name" value="TPR-like_helical_dom_sf"/>
</dbReference>
<dbReference type="Proteomes" id="UP001157961">
    <property type="component" value="Unassembled WGS sequence"/>
</dbReference>
<sequence length="178" mass="19370">MTFMRGLISIALVTTLASPLWAAGSGSSEPKPKTVTCTKGNVFSESKGKCVPQQDSSLTDEDRIEELRSLAYAGHNAEAQALLSALEDPTTDQALTYWGFTHRKLGNVDTGMVFYAKALEQNPNNLLARSYLGQAHVEAGRFDLARLQLTEIRERGGEGSWPEASLAEALRSGITFNY</sequence>
<dbReference type="RefSeq" id="WP_283427812.1">
    <property type="nucleotide sequence ID" value="NZ_FXTY01000011.1"/>
</dbReference>
<dbReference type="PROSITE" id="PS50005">
    <property type="entry name" value="TPR"/>
    <property type="match status" value="1"/>
</dbReference>
<reference evidence="3 4" key="1">
    <citation type="submission" date="2017-05" db="EMBL/GenBank/DDBJ databases">
        <authorList>
            <person name="Varghese N."/>
            <person name="Submissions S."/>
        </authorList>
    </citation>
    <scope>NUCLEOTIDE SEQUENCE [LARGE SCALE GENOMIC DNA]</scope>
    <source>
        <strain evidence="3 4">DSM 29734</strain>
    </source>
</reference>
<accession>A0ABY1PJN7</accession>
<evidence type="ECO:0000313" key="3">
    <source>
        <dbReference type="EMBL" id="SMP35176.1"/>
    </source>
</evidence>
<dbReference type="InterPro" id="IPR019734">
    <property type="entry name" value="TPR_rpt"/>
</dbReference>
<gene>
    <name evidence="3" type="ORF">SAMN06265373_11122</name>
</gene>
<keyword evidence="2" id="KW-0732">Signal</keyword>
<comment type="caution">
    <text evidence="3">The sequence shown here is derived from an EMBL/GenBank/DDBJ whole genome shotgun (WGS) entry which is preliminary data.</text>
</comment>
<name>A0ABY1PJN7_9RHOB</name>
<evidence type="ECO:0000256" key="1">
    <source>
        <dbReference type="PROSITE-ProRule" id="PRU00339"/>
    </source>
</evidence>
<proteinExistence type="predicted"/>
<protein>
    <submittedName>
        <fullName evidence="3">Tetratricopeptide repeat-containing protein</fullName>
    </submittedName>
</protein>
<keyword evidence="1" id="KW-0802">TPR repeat</keyword>
<organism evidence="3 4">
    <name type="scientific">Shimia sagamensis</name>
    <dbReference type="NCBI Taxonomy" id="1566352"/>
    <lineage>
        <taxon>Bacteria</taxon>
        <taxon>Pseudomonadati</taxon>
        <taxon>Pseudomonadota</taxon>
        <taxon>Alphaproteobacteria</taxon>
        <taxon>Rhodobacterales</taxon>
        <taxon>Roseobacteraceae</taxon>
    </lineage>
</organism>